<evidence type="ECO:0000256" key="4">
    <source>
        <dbReference type="ARBA" id="ARBA00022679"/>
    </source>
</evidence>
<evidence type="ECO:0000313" key="14">
    <source>
        <dbReference type="EMBL" id="MXQ92542.1"/>
    </source>
</evidence>
<keyword evidence="4" id="KW-0808">Transferase</keyword>
<dbReference type="InterPro" id="IPR011009">
    <property type="entry name" value="Kinase-like_dom_sf"/>
</dbReference>
<dbReference type="Gene3D" id="3.30.200.20">
    <property type="entry name" value="Phosphorylase Kinase, domain 1"/>
    <property type="match status" value="1"/>
</dbReference>
<comment type="catalytic activity">
    <reaction evidence="10">
        <text>L-tyrosyl-[protein] + ATP = O-phospho-L-tyrosyl-[protein] + ADP + H(+)</text>
        <dbReference type="Rhea" id="RHEA:10596"/>
        <dbReference type="Rhea" id="RHEA-COMP:10136"/>
        <dbReference type="Rhea" id="RHEA-COMP:20101"/>
        <dbReference type="ChEBI" id="CHEBI:15378"/>
        <dbReference type="ChEBI" id="CHEBI:30616"/>
        <dbReference type="ChEBI" id="CHEBI:46858"/>
        <dbReference type="ChEBI" id="CHEBI:61978"/>
        <dbReference type="ChEBI" id="CHEBI:456216"/>
        <dbReference type="EC" id="2.7.12.1"/>
    </reaction>
</comment>
<evidence type="ECO:0000256" key="9">
    <source>
        <dbReference type="ARBA" id="ARBA00049308"/>
    </source>
</evidence>
<dbReference type="GO" id="GO:0004712">
    <property type="term" value="F:protein serine/threonine/tyrosine kinase activity"/>
    <property type="evidence" value="ECO:0007669"/>
    <property type="project" value="UniProtKB-EC"/>
</dbReference>
<proteinExistence type="inferred from homology"/>
<feature type="region of interest" description="Disordered" evidence="12">
    <location>
        <begin position="281"/>
        <end position="309"/>
    </location>
</feature>
<dbReference type="InterPro" id="IPR000719">
    <property type="entry name" value="Prot_kinase_dom"/>
</dbReference>
<feature type="region of interest" description="Disordered" evidence="12">
    <location>
        <begin position="1"/>
        <end position="33"/>
    </location>
</feature>
<dbReference type="FunFam" id="3.30.200.20:FF:000127">
    <property type="entry name" value="Putative dual specificity tyrosine-phosphorylation-regulated kinase 2"/>
    <property type="match status" value="1"/>
</dbReference>
<dbReference type="PANTHER" id="PTHR24058">
    <property type="entry name" value="DUAL SPECIFICITY PROTEIN KINASE"/>
    <property type="match status" value="1"/>
</dbReference>
<dbReference type="GO" id="GO:0005856">
    <property type="term" value="C:cytoskeleton"/>
    <property type="evidence" value="ECO:0007669"/>
    <property type="project" value="TreeGrafter"/>
</dbReference>
<dbReference type="Pfam" id="PF00069">
    <property type="entry name" value="Pkinase"/>
    <property type="match status" value="1"/>
</dbReference>
<dbReference type="GO" id="GO:0005634">
    <property type="term" value="C:nucleus"/>
    <property type="evidence" value="ECO:0007669"/>
    <property type="project" value="TreeGrafter"/>
</dbReference>
<evidence type="ECO:0000256" key="7">
    <source>
        <dbReference type="ARBA" id="ARBA00022840"/>
    </source>
</evidence>
<keyword evidence="3" id="KW-0723">Serine/threonine-protein kinase</keyword>
<feature type="domain" description="Protein kinase" evidence="13">
    <location>
        <begin position="701"/>
        <end position="1000"/>
    </location>
</feature>
<comment type="caution">
    <text evidence="14">The sequence shown here is derived from an EMBL/GenBank/DDBJ whole genome shotgun (WGS) entry which is preliminary data.</text>
</comment>
<comment type="catalytic activity">
    <reaction evidence="9">
        <text>L-threonyl-[protein] + ATP = O-phospho-L-threonyl-[protein] + ADP + H(+)</text>
        <dbReference type="Rhea" id="RHEA:46608"/>
        <dbReference type="Rhea" id="RHEA-COMP:11060"/>
        <dbReference type="Rhea" id="RHEA-COMP:11605"/>
        <dbReference type="ChEBI" id="CHEBI:15378"/>
        <dbReference type="ChEBI" id="CHEBI:30013"/>
        <dbReference type="ChEBI" id="CHEBI:30616"/>
        <dbReference type="ChEBI" id="CHEBI:61977"/>
        <dbReference type="ChEBI" id="CHEBI:456216"/>
        <dbReference type="EC" id="2.7.12.1"/>
    </reaction>
</comment>
<evidence type="ECO:0000256" key="10">
    <source>
        <dbReference type="ARBA" id="ARBA00051680"/>
    </source>
</evidence>
<dbReference type="Gene3D" id="3.30.10.30">
    <property type="entry name" value="DYRK"/>
    <property type="match status" value="1"/>
</dbReference>
<dbReference type="InterPro" id="IPR008271">
    <property type="entry name" value="Ser/Thr_kinase_AS"/>
</dbReference>
<evidence type="ECO:0000259" key="13">
    <source>
        <dbReference type="PROSITE" id="PS50011"/>
    </source>
</evidence>
<feature type="compositionally biased region" description="Polar residues" evidence="12">
    <location>
        <begin position="281"/>
        <end position="296"/>
    </location>
</feature>
<feature type="region of interest" description="Disordered" evidence="12">
    <location>
        <begin position="1017"/>
        <end position="1121"/>
    </location>
</feature>
<keyword evidence="6" id="KW-0418">Kinase</keyword>
<feature type="region of interest" description="Disordered" evidence="12">
    <location>
        <begin position="185"/>
        <end position="204"/>
    </location>
</feature>
<comment type="catalytic activity">
    <reaction evidence="8">
        <text>L-seryl-[protein] + ATP = O-phospho-L-seryl-[protein] + ADP + H(+)</text>
        <dbReference type="Rhea" id="RHEA:17989"/>
        <dbReference type="Rhea" id="RHEA-COMP:9863"/>
        <dbReference type="Rhea" id="RHEA-COMP:11604"/>
        <dbReference type="ChEBI" id="CHEBI:15378"/>
        <dbReference type="ChEBI" id="CHEBI:29999"/>
        <dbReference type="ChEBI" id="CHEBI:30616"/>
        <dbReference type="ChEBI" id="CHEBI:83421"/>
        <dbReference type="ChEBI" id="CHEBI:456216"/>
        <dbReference type="EC" id="2.7.12.1"/>
    </reaction>
</comment>
<dbReference type="GO" id="GO:0004674">
    <property type="term" value="F:protein serine/threonine kinase activity"/>
    <property type="evidence" value="ECO:0007669"/>
    <property type="project" value="UniProtKB-KW"/>
</dbReference>
<dbReference type="GO" id="GO:0005524">
    <property type="term" value="F:ATP binding"/>
    <property type="evidence" value="ECO:0007669"/>
    <property type="project" value="UniProtKB-UniRule"/>
</dbReference>
<evidence type="ECO:0000256" key="6">
    <source>
        <dbReference type="ARBA" id="ARBA00022777"/>
    </source>
</evidence>
<dbReference type="PANTHER" id="PTHR24058:SF22">
    <property type="entry name" value="DUAL SPECIFICITY TYROSINE-PHOSPHORYLATION-REGULATED KINASE 4"/>
    <property type="match status" value="1"/>
</dbReference>
<dbReference type="EMBL" id="VBQZ03000083">
    <property type="protein sequence ID" value="MXQ92542.1"/>
    <property type="molecule type" value="Genomic_DNA"/>
</dbReference>
<dbReference type="AlphaFoldDB" id="A0A6B0RSG4"/>
<feature type="compositionally biased region" description="Polar residues" evidence="12">
    <location>
        <begin position="187"/>
        <end position="197"/>
    </location>
</feature>
<accession>A0A6B0RSG4</accession>
<dbReference type="InterPro" id="IPR050494">
    <property type="entry name" value="Ser_Thr_dual-spec_kinase"/>
</dbReference>
<reference evidence="14" key="1">
    <citation type="submission" date="2019-10" db="EMBL/GenBank/DDBJ databases">
        <title>The sequence and de novo assembly of the wild yak genome.</title>
        <authorList>
            <person name="Liu Y."/>
        </authorList>
    </citation>
    <scope>NUCLEOTIDE SEQUENCE [LARGE SCALE GENOMIC DNA]</scope>
    <source>
        <strain evidence="14">WY2019</strain>
    </source>
</reference>
<evidence type="ECO:0000313" key="15">
    <source>
        <dbReference type="Proteomes" id="UP000322234"/>
    </source>
</evidence>
<keyword evidence="15" id="KW-1185">Reference proteome</keyword>
<organism evidence="14 15">
    <name type="scientific">Bos mutus</name>
    <name type="common">wild yak</name>
    <dbReference type="NCBI Taxonomy" id="72004"/>
    <lineage>
        <taxon>Eukaryota</taxon>
        <taxon>Metazoa</taxon>
        <taxon>Chordata</taxon>
        <taxon>Craniata</taxon>
        <taxon>Vertebrata</taxon>
        <taxon>Euteleostomi</taxon>
        <taxon>Mammalia</taxon>
        <taxon>Eutheria</taxon>
        <taxon>Laurasiatheria</taxon>
        <taxon>Artiodactyla</taxon>
        <taxon>Ruminantia</taxon>
        <taxon>Pecora</taxon>
        <taxon>Bovidae</taxon>
        <taxon>Bovinae</taxon>
        <taxon>Bos</taxon>
    </lineage>
</organism>
<keyword evidence="7 11" id="KW-0067">ATP-binding</keyword>
<evidence type="ECO:0000256" key="3">
    <source>
        <dbReference type="ARBA" id="ARBA00022527"/>
    </source>
</evidence>
<protein>
    <recommendedName>
        <fullName evidence="2">dual-specificity kinase</fullName>
        <ecNumber evidence="2">2.7.12.1</ecNumber>
    </recommendedName>
</protein>
<evidence type="ECO:0000256" key="5">
    <source>
        <dbReference type="ARBA" id="ARBA00022741"/>
    </source>
</evidence>
<dbReference type="SUPFAM" id="SSF56112">
    <property type="entry name" value="Protein kinase-like (PK-like)"/>
    <property type="match status" value="1"/>
</dbReference>
<comment type="similarity">
    <text evidence="1">Belongs to the protein kinase superfamily. CMGC Ser/Thr protein kinase family. MNB/DYRK subfamily.</text>
</comment>
<evidence type="ECO:0000256" key="1">
    <source>
        <dbReference type="ARBA" id="ARBA00008867"/>
    </source>
</evidence>
<evidence type="ECO:0000256" key="8">
    <source>
        <dbReference type="ARBA" id="ARBA00049003"/>
    </source>
</evidence>
<gene>
    <name evidence="14" type="ORF">E5288_WYG000971</name>
</gene>
<dbReference type="PROSITE" id="PS00107">
    <property type="entry name" value="PROTEIN_KINASE_ATP"/>
    <property type="match status" value="1"/>
</dbReference>
<dbReference type="InterPro" id="IPR042521">
    <property type="entry name" value="DYRK"/>
</dbReference>
<keyword evidence="5 11" id="KW-0547">Nucleotide-binding</keyword>
<evidence type="ECO:0000256" key="11">
    <source>
        <dbReference type="PROSITE-ProRule" id="PRU10141"/>
    </source>
</evidence>
<name>A0A6B0RSG4_9CETA</name>
<dbReference type="EC" id="2.7.12.1" evidence="2"/>
<dbReference type="Gene3D" id="1.10.510.10">
    <property type="entry name" value="Transferase(Phosphotransferase) domain 1"/>
    <property type="match status" value="2"/>
</dbReference>
<dbReference type="PROSITE" id="PS50011">
    <property type="entry name" value="PROTEIN_KINASE_DOM"/>
    <property type="match status" value="1"/>
</dbReference>
<dbReference type="Proteomes" id="UP000322234">
    <property type="component" value="Unassembled WGS sequence"/>
</dbReference>
<feature type="compositionally biased region" description="Basic and acidic residues" evidence="12">
    <location>
        <begin position="1039"/>
        <end position="1063"/>
    </location>
</feature>
<dbReference type="SMART" id="SM00220">
    <property type="entry name" value="S_TKc"/>
    <property type="match status" value="1"/>
</dbReference>
<evidence type="ECO:0000256" key="12">
    <source>
        <dbReference type="SAM" id="MobiDB-lite"/>
    </source>
</evidence>
<sequence>MQLLPPPTHTGTNSAEENRCQQRRIGVSRGEQVSAENRCQWRRTDVSGREEVSAEENRYQWRRTGASRGEQVSVEENKCQWRRTGFSGGEQVSAGNRYQGKRTDVSREQMSVEENRYQWRTPSISGGEEVSAENRCQQRTGVSRGEQVSAENRWQWKRTGISGGDQVSVEEKRCQQRIGASRREQVSAENRCQQRTGVSGGEQVSAENRWQWRKTDVSGGEQVLAEKNRYQWKRRGVSRGEQISVEENRCQWRRTGVSREQVSAENRCQWRTGVSREQCKQRTGVSGGEQVSTENTFQRRRTGVNREQVSAEENRCQRRRTGVSREQMSVEESRCQQRTGVSRYQVSVEENRCQQRIGASRREQVSVKNRYQQRTDVSREQVSVEESRCQQRTGVSRYQVSVEENRCQQRIGASRREQVSVENRYQQRTDVSREQVSVEENRCQQRTGVSRGEQVSAEENRCQWRTGVSRGEQVSVEGNCVSREQMSVEENRTEMDAKKPRKGSLTSFPMLKATKKQNLASVKVESKPLLQIQKPPSKVTNFRMTQFLNKNTNTSFTSLPFVDTKGKKTMVNFPHISSKLPLKQPLLYQESPAHCQKSSELKPSETVFPSNVKTQNAKAEEKPPKKHKHKVPLTAAEALKFFKKQLSSYEQSEILGYTELWFLGLEAEKLHMAPEKFSKTSFDDEHGSYMKVLHDHIAYRYEVLEIIGKGSFGQVAKCLDHKNNELVALKIIRNKKRFHHQALVELKILEALRRKDKDNTYNVVHMKDFFYFRNHLCITFELLGINLYELMKNNSFQGFSLSIVRRFTLSVLKCLQMLYMEKIIHCDLKPENIVLYQKGQVSVKVIDFGSSCYEHQKGRAETLFVNCVHWIGLHVVISHRLGLRDVFVWGLAGEGAVWDRAGEGCRDLAKKQPGRVNSCDVISAYLHLELNTECCISTDSKGFPKNITNNRGKKRYPDSKDLTVLLKTCDTSFLDFLRRCLVWEPSLRMTPDQALKHAWIHEPRNLKARPRLQTLRKTSLCFPSESRKDKVQAQHHSGKKDVGLQVEAKDKIKDGATKQDENRGNQQGSGQHMAEVIQLPHLAEASGKPEVAVGPAESKTSAGQQNKKSSPKNTNALPPIV</sequence>
<feature type="compositionally biased region" description="Polar residues" evidence="12">
    <location>
        <begin position="1098"/>
        <end position="1121"/>
    </location>
</feature>
<feature type="region of interest" description="Disordered" evidence="12">
    <location>
        <begin position="86"/>
        <end position="148"/>
    </location>
</feature>
<dbReference type="InterPro" id="IPR017441">
    <property type="entry name" value="Protein_kinase_ATP_BS"/>
</dbReference>
<dbReference type="PROSITE" id="PS00108">
    <property type="entry name" value="PROTEIN_KINASE_ST"/>
    <property type="match status" value="1"/>
</dbReference>
<evidence type="ECO:0000256" key="2">
    <source>
        <dbReference type="ARBA" id="ARBA00013203"/>
    </source>
</evidence>
<dbReference type="GO" id="GO:0005737">
    <property type="term" value="C:cytoplasm"/>
    <property type="evidence" value="ECO:0007669"/>
    <property type="project" value="TreeGrafter"/>
</dbReference>
<feature type="binding site" evidence="11">
    <location>
        <position position="730"/>
    </location>
    <ligand>
        <name>ATP</name>
        <dbReference type="ChEBI" id="CHEBI:30616"/>
    </ligand>
</feature>